<reference evidence="3" key="1">
    <citation type="submission" date="2013-05" db="EMBL/GenBank/DDBJ databases">
        <title>The Genome sequence of Mucor circinelloides f. circinelloides 1006PhL.</title>
        <authorList>
            <consortium name="The Broad Institute Genomics Platform"/>
            <person name="Cuomo C."/>
            <person name="Earl A."/>
            <person name="Findley K."/>
            <person name="Lee S.C."/>
            <person name="Walker B."/>
            <person name="Young S."/>
            <person name="Zeng Q."/>
            <person name="Gargeya S."/>
            <person name="Fitzgerald M."/>
            <person name="Haas B."/>
            <person name="Abouelleil A."/>
            <person name="Allen A.W."/>
            <person name="Alvarado L."/>
            <person name="Arachchi H.M."/>
            <person name="Berlin A.M."/>
            <person name="Chapman S.B."/>
            <person name="Gainer-Dewar J."/>
            <person name="Goldberg J."/>
            <person name="Griggs A."/>
            <person name="Gujja S."/>
            <person name="Hansen M."/>
            <person name="Howarth C."/>
            <person name="Imamovic A."/>
            <person name="Ireland A."/>
            <person name="Larimer J."/>
            <person name="McCowan C."/>
            <person name="Murphy C."/>
            <person name="Pearson M."/>
            <person name="Poon T.W."/>
            <person name="Priest M."/>
            <person name="Roberts A."/>
            <person name="Saif S."/>
            <person name="Shea T."/>
            <person name="Sisk P."/>
            <person name="Sykes S."/>
            <person name="Wortman J."/>
            <person name="Nusbaum C."/>
            <person name="Birren B."/>
        </authorList>
    </citation>
    <scope>NUCLEOTIDE SEQUENCE [LARGE SCALE GENOMIC DNA]</scope>
    <source>
        <strain evidence="3">1006PhL</strain>
    </source>
</reference>
<proteinExistence type="predicted"/>
<dbReference type="EMBL" id="KE124112">
    <property type="protein sequence ID" value="EPB82481.1"/>
    <property type="molecule type" value="Genomic_DNA"/>
</dbReference>
<gene>
    <name evidence="2" type="ORF">HMPREF1544_10776</name>
</gene>
<dbReference type="VEuPathDB" id="FungiDB:HMPREF1544_10776"/>
<evidence type="ECO:0000313" key="2">
    <source>
        <dbReference type="EMBL" id="EPB82481.1"/>
    </source>
</evidence>
<dbReference type="OrthoDB" id="2280880at2759"/>
<feature type="compositionally biased region" description="Polar residues" evidence="1">
    <location>
        <begin position="83"/>
        <end position="94"/>
    </location>
</feature>
<evidence type="ECO:0000313" key="3">
    <source>
        <dbReference type="Proteomes" id="UP000014254"/>
    </source>
</evidence>
<organism evidence="2 3">
    <name type="scientific">Mucor circinelloides f. circinelloides (strain 1006PhL)</name>
    <name type="common">Mucormycosis agent</name>
    <name type="synonym">Calyptromyces circinelloides</name>
    <dbReference type="NCBI Taxonomy" id="1220926"/>
    <lineage>
        <taxon>Eukaryota</taxon>
        <taxon>Fungi</taxon>
        <taxon>Fungi incertae sedis</taxon>
        <taxon>Mucoromycota</taxon>
        <taxon>Mucoromycotina</taxon>
        <taxon>Mucoromycetes</taxon>
        <taxon>Mucorales</taxon>
        <taxon>Mucorineae</taxon>
        <taxon>Mucoraceae</taxon>
        <taxon>Mucor</taxon>
    </lineage>
</organism>
<feature type="compositionally biased region" description="Low complexity" evidence="1">
    <location>
        <begin position="150"/>
        <end position="170"/>
    </location>
</feature>
<feature type="region of interest" description="Disordered" evidence="1">
    <location>
        <begin position="145"/>
        <end position="170"/>
    </location>
</feature>
<keyword evidence="3" id="KW-1185">Reference proteome</keyword>
<feature type="compositionally biased region" description="Polar residues" evidence="1">
    <location>
        <begin position="108"/>
        <end position="122"/>
    </location>
</feature>
<accession>S2IXM2</accession>
<evidence type="ECO:0000256" key="1">
    <source>
        <dbReference type="SAM" id="MobiDB-lite"/>
    </source>
</evidence>
<sequence>MTHENWSKDSLASVRAILKDYVTDVKMYKQQQYPKTSRLKTIYKDAELMRLIQNTSESSSRSPQSNIYNNYISDNTIEQLNIVQDNKQSTITQDKSSSSQKRSKEQTPEQLSAPTSEQSSTSTREKTNCKHITYENFVCSEIIADSGTNSDDASSPSSFFSSDLSVSVSR</sequence>
<feature type="region of interest" description="Disordered" evidence="1">
    <location>
        <begin position="83"/>
        <end position="127"/>
    </location>
</feature>
<dbReference type="InParanoid" id="S2IXM2"/>
<dbReference type="Proteomes" id="UP000014254">
    <property type="component" value="Unassembled WGS sequence"/>
</dbReference>
<name>S2IXM2_MUCC1</name>
<protein>
    <submittedName>
        <fullName evidence="2">Uncharacterized protein</fullName>
    </submittedName>
</protein>
<dbReference type="AlphaFoldDB" id="S2IXM2"/>